<feature type="compositionally biased region" description="Polar residues" evidence="1">
    <location>
        <begin position="589"/>
        <end position="613"/>
    </location>
</feature>
<feature type="region of interest" description="Disordered" evidence="1">
    <location>
        <begin position="517"/>
        <end position="648"/>
    </location>
</feature>
<dbReference type="EMBL" id="JAYMYS010000007">
    <property type="protein sequence ID" value="KAK7387559.1"/>
    <property type="molecule type" value="Genomic_DNA"/>
</dbReference>
<keyword evidence="3" id="KW-1185">Reference proteome</keyword>
<name>A0AAN9S1H7_PSOTE</name>
<evidence type="ECO:0008006" key="4">
    <source>
        <dbReference type="Google" id="ProtNLM"/>
    </source>
</evidence>
<feature type="compositionally biased region" description="Basic and acidic residues" evidence="1">
    <location>
        <begin position="614"/>
        <end position="624"/>
    </location>
</feature>
<organism evidence="2 3">
    <name type="scientific">Psophocarpus tetragonolobus</name>
    <name type="common">Winged bean</name>
    <name type="synonym">Dolichos tetragonolobus</name>
    <dbReference type="NCBI Taxonomy" id="3891"/>
    <lineage>
        <taxon>Eukaryota</taxon>
        <taxon>Viridiplantae</taxon>
        <taxon>Streptophyta</taxon>
        <taxon>Embryophyta</taxon>
        <taxon>Tracheophyta</taxon>
        <taxon>Spermatophyta</taxon>
        <taxon>Magnoliopsida</taxon>
        <taxon>eudicotyledons</taxon>
        <taxon>Gunneridae</taxon>
        <taxon>Pentapetalae</taxon>
        <taxon>rosids</taxon>
        <taxon>fabids</taxon>
        <taxon>Fabales</taxon>
        <taxon>Fabaceae</taxon>
        <taxon>Papilionoideae</taxon>
        <taxon>50 kb inversion clade</taxon>
        <taxon>NPAAA clade</taxon>
        <taxon>indigoferoid/millettioid clade</taxon>
        <taxon>Phaseoleae</taxon>
        <taxon>Psophocarpus</taxon>
    </lineage>
</organism>
<feature type="compositionally biased region" description="Polar residues" evidence="1">
    <location>
        <begin position="625"/>
        <end position="648"/>
    </location>
</feature>
<dbReference type="PANTHER" id="PTHR47067:SF16">
    <property type="entry name" value="TPX2 (TARGETING PROTEIN FOR XKLP2) PROTEIN FAMILY"/>
    <property type="match status" value="1"/>
</dbReference>
<evidence type="ECO:0000256" key="1">
    <source>
        <dbReference type="SAM" id="MobiDB-lite"/>
    </source>
</evidence>
<proteinExistence type="predicted"/>
<dbReference type="InterPro" id="IPR044216">
    <property type="entry name" value="WDL7"/>
</dbReference>
<dbReference type="PANTHER" id="PTHR47067">
    <property type="entry name" value="TPX2 (TARGETING PROTEIN FOR XKLP2) PROTEIN FAMILY-RELATED"/>
    <property type="match status" value="1"/>
</dbReference>
<accession>A0AAN9S1H7</accession>
<gene>
    <name evidence="2" type="ORF">VNO78_28447</name>
</gene>
<feature type="region of interest" description="Disordered" evidence="1">
    <location>
        <begin position="440"/>
        <end position="471"/>
    </location>
</feature>
<dbReference type="AlphaFoldDB" id="A0AAN9S1H7"/>
<dbReference type="Proteomes" id="UP001386955">
    <property type="component" value="Unassembled WGS sequence"/>
</dbReference>
<evidence type="ECO:0000313" key="2">
    <source>
        <dbReference type="EMBL" id="KAK7387559.1"/>
    </source>
</evidence>
<sequence length="648" mass="70111">MGESSACLLRSFSTPADTCYDGNPIRGLGESISFGRFMTGELDWGKWSAFTHNRYVEEAEKYSKPGSVAAKKAYFEAHYKRKAAERASASASASALIPEANAQAKGTFESQAQEGNCTDSSFYTSSNVDNVVIAIEQMDKETVNSQAALCSDRHAGQSDINTSDVEEVDLAHPRIDTDLIVQTCTLVDNSNSIQFGHVEDSKNIVASVEMMKRDHGAATASQEVALPVKGRQVHSPKLSTKTVAAKHSRSLGERKAVVAVPPRSGINNDLKGKKSVVDAVEKKRLAAQSLRMSINLPSGTSETLKRQAAASLSRNGLNNFSTSKKSVGVLVDKKRITAPSLYMSINLPSGASITSKTDPAAIKPRNGINFTAKSTKSVRNSVEKRSITSSLRRSINLPSGAGETSKTASVLEQSITKKINSNLPKNNPVALQTSTKAFLGLPNQSSANPPSPGQRTERPLKKSLSGAVTANAKPSSSISFGYLKSSSTTKSSHQSATISTPFRFRSEERAVKRKEFLQRMDETKSKEEEKVKLQRTLKGKTELDHKKLRQSNGSLSKLNERKPGGSQSPSNRNRKISPTIPWSLKLGSKASSSTAQHISLGNSRKPPISTSNSKRTEKINRTRESVTSLSNTTRENASPNIQHCEQEK</sequence>
<comment type="caution">
    <text evidence="2">The sequence shown here is derived from an EMBL/GenBank/DDBJ whole genome shotgun (WGS) entry which is preliminary data.</text>
</comment>
<evidence type="ECO:0000313" key="3">
    <source>
        <dbReference type="Proteomes" id="UP001386955"/>
    </source>
</evidence>
<protein>
    <recommendedName>
        <fullName evidence="4">TPX2 C-terminal domain-containing protein</fullName>
    </recommendedName>
</protein>
<feature type="compositionally biased region" description="Basic and acidic residues" evidence="1">
    <location>
        <begin position="517"/>
        <end position="532"/>
    </location>
</feature>
<reference evidence="2 3" key="1">
    <citation type="submission" date="2024-01" db="EMBL/GenBank/DDBJ databases">
        <title>The genomes of 5 underutilized Papilionoideae crops provide insights into root nodulation and disease resistanc.</title>
        <authorList>
            <person name="Jiang F."/>
        </authorList>
    </citation>
    <scope>NUCLEOTIDE SEQUENCE [LARGE SCALE GENOMIC DNA]</scope>
    <source>
        <strain evidence="2">DUOXIRENSHENG_FW03</strain>
        <tissue evidence="2">Leaves</tissue>
    </source>
</reference>